<dbReference type="PROSITE" id="PS51208">
    <property type="entry name" value="AUTOTRANSPORTER"/>
    <property type="match status" value="1"/>
</dbReference>
<dbReference type="Gene3D" id="2.40.128.130">
    <property type="entry name" value="Autotransporter beta-domain"/>
    <property type="match status" value="1"/>
</dbReference>
<evidence type="ECO:0000313" key="4">
    <source>
        <dbReference type="EMBL" id="QZA58608.1"/>
    </source>
</evidence>
<feature type="signal peptide" evidence="2">
    <location>
        <begin position="1"/>
        <end position="21"/>
    </location>
</feature>
<dbReference type="PANTHER" id="PTHR35037:SF3">
    <property type="entry name" value="C-TERMINAL REGION OF AIDA-LIKE PROTEIN"/>
    <property type="match status" value="1"/>
</dbReference>
<dbReference type="SMART" id="SM00869">
    <property type="entry name" value="Autotransporter"/>
    <property type="match status" value="1"/>
</dbReference>
<gene>
    <name evidence="4" type="ORF">RHAB15C_0000484</name>
</gene>
<dbReference type="InterPro" id="IPR011050">
    <property type="entry name" value="Pectin_lyase_fold/virulence"/>
</dbReference>
<dbReference type="EMBL" id="CP075585">
    <property type="protein sequence ID" value="QZA58608.1"/>
    <property type="molecule type" value="Genomic_DNA"/>
</dbReference>
<dbReference type="Pfam" id="PF03797">
    <property type="entry name" value="Autotransporter"/>
    <property type="match status" value="1"/>
</dbReference>
<accession>A0ABX8Z2P4</accession>
<dbReference type="SUPFAM" id="SSF51126">
    <property type="entry name" value="Pectin lyase-like"/>
    <property type="match status" value="2"/>
</dbReference>
<keyword evidence="1 2" id="KW-0732">Signal</keyword>
<dbReference type="PANTHER" id="PTHR35037">
    <property type="entry name" value="C-TERMINAL REGION OF AIDA-LIKE PROTEIN"/>
    <property type="match status" value="1"/>
</dbReference>
<proteinExistence type="predicted"/>
<sequence length="1404" mass="146208">MKTLLLLACHILILSSRSIWSSDFRVTNNADSGAGSLRQSIIDLNASGSSQPNTITFDPGLGRIWLLSDLPAIEVEGEFTTSTEDSLVIDGSKNQYRIFSPSNKSFRVNTSPFSSLALLGVLDSGSLVKLGNGELILEENNSYTGGTAVIAGLLALSGSGSLAPTGKVAINFEGMLDISAISSDAQTISNLSGSGGKIVLGAKTLVIEEGLSTEYGGAISGTGSIVKQGSQTLILMGKNTYVGGTIVNEGVLQGNTTSLQGDIVNNSSLVFDQINLGEYTGVISGSGTLIKKSAGTLILSNTNTYSGGTTVLEGGLQGNTMSLQGDIANDALVIFDQADTGTYNGMIAGTGAVIKQNTGTLILKGSNHTGGTTINAGRLTLLERLLSMGSVDIHAGVFDISSISASSQTIYNLSGVGGKVALGTKTLIAGSLDDTTYEGVISGAGSFTKQGSGTLTLSGVHIYTGATTISSGRIALSGNGSLAINNPVILSGVDSIFDIAEANGTRSIGSINGVKGSQILLGANTLIVGDSSYTSYAGIIRGTGAFVKQGSGKLILAGSNMYSGGTLVNAGVLQGSTNSLQGNILNNASVVFDQAYTGIYDGVLSGSGILTKQNTGTVVFTGPNTYSGGTIITLGTLALSGSGSISPTGSVMINVGNFDISNITASSQAIGELIGGGNIFLGEKALITAAENDTSYVGIISGTGSFIKQGNGALILSGTNIYSGGTTIHAGTLALSGSGELFPTGAITIHAGVFDISNIAGSFQNIGDLSGTGGKIVLGDKTLIQEASNHTSYAGAIKGSGALIKQGLGTLVLTGDNTYSGGTKVHGGILQGNTNSLQGNIFSDAQLVFDQISSGTYEGIIMGNGSLIKQGPGMLTMLNDCSCFTGTVSIHEGILMMKGKMGGEVEVSANAMLAGIGSVENVINHGMVKPGSSSGTLTVNGNYTQGASGILNIEIDELKASSLLQVTKSAILNGVLQVSPEPGLYLEGTTYTFLTTGSVTEQFSSTFSTRPLSYTINYFPTQAQLFILASSLILPARPSGNAGAVVDYLFCPSFDFTNTDLVTIGEALLELPANQYAEALNRLTPSQFGAFALNELENNFSIANSFFVTEANQRACYYPCESTHIWINPLGLVYSQKSRLQLGQEAVGFTNHTYGVTAGIDHLFSNDWKLGFGLGYSYSHLHWKNQAGKAKSDSGYLGPYIGYYCGSFYFDFLVLGAGNFYDVDRKIVFPGIDRTASSHPTTWDLSEIALIGFRLQPFCNFFIQPEVSLDQLNAFQESFHEKGADSINLAVKRKYTSFLRSLINLKFTKEWLMCNMCLAPSVNVGWLRTTPLTGRHYTAKFRKGTFCEPNFSVTSFSKVVDQILVSGQFLLSSQGGFSLSLGYDGRFGYGSQVNEINLALDWSF</sequence>
<dbReference type="InterPro" id="IPR005546">
    <property type="entry name" value="Autotransporte_beta"/>
</dbReference>
<dbReference type="InterPro" id="IPR051551">
    <property type="entry name" value="Autotransporter_adhesion"/>
</dbReference>
<dbReference type="InterPro" id="IPR013425">
    <property type="entry name" value="Autotrns_rpt"/>
</dbReference>
<dbReference type="Proteomes" id="UP000822862">
    <property type="component" value="Chromosome"/>
</dbReference>
<name>A0ABX8Z2P4_9BACT</name>
<dbReference type="Gene3D" id="2.160.20.20">
    <property type="match status" value="5"/>
</dbReference>
<feature type="domain" description="Autotransporter" evidence="3">
    <location>
        <begin position="1118"/>
        <end position="1404"/>
    </location>
</feature>
<dbReference type="InterPro" id="IPR012332">
    <property type="entry name" value="Autotransporter_pectin_lyase_C"/>
</dbReference>
<dbReference type="SUPFAM" id="SSF103515">
    <property type="entry name" value="Autotransporter"/>
    <property type="match status" value="1"/>
</dbReference>
<evidence type="ECO:0000313" key="5">
    <source>
        <dbReference type="Proteomes" id="UP000822862"/>
    </source>
</evidence>
<dbReference type="RefSeq" id="WP_194845288.1">
    <property type="nucleotide sequence ID" value="NZ_CP075585.1"/>
</dbReference>
<dbReference type="Pfam" id="PF12951">
    <property type="entry name" value="PATR"/>
    <property type="match status" value="9"/>
</dbReference>
<evidence type="ECO:0000259" key="3">
    <source>
        <dbReference type="PROSITE" id="PS51208"/>
    </source>
</evidence>
<evidence type="ECO:0000256" key="1">
    <source>
        <dbReference type="ARBA" id="ARBA00022729"/>
    </source>
</evidence>
<reference evidence="4 5" key="1">
    <citation type="submission" date="2021-05" db="EMBL/GenBank/DDBJ databases">
        <title>Ecology and evolution of chlamydial symbionts of arthropods.</title>
        <authorList>
            <person name="Halter T."/>
            <person name="Sixt B.S."/>
            <person name="Toenshoff E.R."/>
            <person name="Koestlbacher S."/>
            <person name="Schulz F."/>
            <person name="Kostanjsek R."/>
            <person name="Collingro A."/>
            <person name="Hendrickx F."/>
            <person name="Horn M."/>
        </authorList>
    </citation>
    <scope>NUCLEOTIDE SEQUENCE [LARGE SCALE GENOMIC DNA]</scope>
    <source>
        <strain evidence="4 5">15C</strain>
    </source>
</reference>
<protein>
    <submittedName>
        <fullName evidence="4">Passenger-associated-transport-repeat</fullName>
    </submittedName>
</protein>
<evidence type="ECO:0000256" key="2">
    <source>
        <dbReference type="SAM" id="SignalP"/>
    </source>
</evidence>
<dbReference type="InterPro" id="IPR036709">
    <property type="entry name" value="Autotransporte_beta_dom_sf"/>
</dbReference>
<organism evidence="4 5">
    <name type="scientific">Candidatus Rhabdochlamydia porcellionis</name>
    <dbReference type="NCBI Taxonomy" id="225148"/>
    <lineage>
        <taxon>Bacteria</taxon>
        <taxon>Pseudomonadati</taxon>
        <taxon>Chlamydiota</taxon>
        <taxon>Chlamydiia</taxon>
        <taxon>Parachlamydiales</taxon>
        <taxon>Candidatus Rhabdochlamydiaceae</taxon>
        <taxon>Candidatus Rhabdochlamydia</taxon>
    </lineage>
</organism>
<keyword evidence="5" id="KW-1185">Reference proteome</keyword>
<feature type="chain" id="PRO_5046759657" evidence="2">
    <location>
        <begin position="22"/>
        <end position="1404"/>
    </location>
</feature>
<dbReference type="NCBIfam" id="TIGR02601">
    <property type="entry name" value="autotrns_rpt"/>
    <property type="match status" value="8"/>
</dbReference>